<sequence length="60" mass="6535">MYALVLLFQRPGFDGEPPEHEPFVDILVERGLVLLGGPVEPGGGAAYVLRCGSWPTPARW</sequence>
<evidence type="ECO:0000313" key="1">
    <source>
        <dbReference type="EMBL" id="WRL65474.1"/>
    </source>
</evidence>
<evidence type="ECO:0000313" key="2">
    <source>
        <dbReference type="Proteomes" id="UP001324287"/>
    </source>
</evidence>
<accession>A0ABZ1B400</accession>
<dbReference type="EMBL" id="CP141261">
    <property type="protein sequence ID" value="WRL65474.1"/>
    <property type="molecule type" value="Genomic_DNA"/>
</dbReference>
<organism evidence="1 2">
    <name type="scientific">Blastococcus brunescens</name>
    <dbReference type="NCBI Taxonomy" id="1564165"/>
    <lineage>
        <taxon>Bacteria</taxon>
        <taxon>Bacillati</taxon>
        <taxon>Actinomycetota</taxon>
        <taxon>Actinomycetes</taxon>
        <taxon>Geodermatophilales</taxon>
        <taxon>Geodermatophilaceae</taxon>
        <taxon>Blastococcus</taxon>
    </lineage>
</organism>
<evidence type="ECO:0008006" key="3">
    <source>
        <dbReference type="Google" id="ProtNLM"/>
    </source>
</evidence>
<proteinExistence type="predicted"/>
<keyword evidence="2" id="KW-1185">Reference proteome</keyword>
<dbReference type="Proteomes" id="UP001324287">
    <property type="component" value="Chromosome"/>
</dbReference>
<protein>
    <recommendedName>
        <fullName evidence="3">YCII-related domain-containing protein</fullName>
    </recommendedName>
</protein>
<dbReference type="RefSeq" id="WP_324276796.1">
    <property type="nucleotide sequence ID" value="NZ_CP141261.1"/>
</dbReference>
<gene>
    <name evidence="1" type="ORF">U6N30_07615</name>
</gene>
<reference evidence="1 2" key="1">
    <citation type="submission" date="2023-12" db="EMBL/GenBank/DDBJ databases">
        <title>Blastococcus brunescens sp. nov., an actonobacterium isolated from sandstone collected in sahara desert.</title>
        <authorList>
            <person name="Gtari M."/>
            <person name="Ghodhbane F."/>
        </authorList>
    </citation>
    <scope>NUCLEOTIDE SEQUENCE [LARGE SCALE GENOMIC DNA]</scope>
    <source>
        <strain evidence="1 2">BMG 8361</strain>
    </source>
</reference>
<name>A0ABZ1B400_9ACTN</name>